<organism evidence="7 8">
    <name type="scientific">Protea cynaroides</name>
    <dbReference type="NCBI Taxonomy" id="273540"/>
    <lineage>
        <taxon>Eukaryota</taxon>
        <taxon>Viridiplantae</taxon>
        <taxon>Streptophyta</taxon>
        <taxon>Embryophyta</taxon>
        <taxon>Tracheophyta</taxon>
        <taxon>Spermatophyta</taxon>
        <taxon>Magnoliopsida</taxon>
        <taxon>Proteales</taxon>
        <taxon>Proteaceae</taxon>
        <taxon>Protea</taxon>
    </lineage>
</organism>
<dbReference type="GO" id="GO:0016763">
    <property type="term" value="F:pentosyltransferase activity"/>
    <property type="evidence" value="ECO:0007669"/>
    <property type="project" value="UniProtKB-ARBA"/>
</dbReference>
<dbReference type="AlphaFoldDB" id="A0A9Q0KYL1"/>
<dbReference type="PANTHER" id="PTHR20961:SF124">
    <property type="entry name" value="GLYCOSYLTRANSFERASE"/>
    <property type="match status" value="1"/>
</dbReference>
<dbReference type="OrthoDB" id="529273at2759"/>
<comment type="subcellular location">
    <subcellularLocation>
        <location evidence="1">Golgi apparatus membrane</location>
        <topology evidence="1">Single-pass type II membrane protein</topology>
    </subcellularLocation>
</comment>
<dbReference type="EMBL" id="JAMYWD010000002">
    <property type="protein sequence ID" value="KAJ4979143.1"/>
    <property type="molecule type" value="Genomic_DNA"/>
</dbReference>
<evidence type="ECO:0000313" key="8">
    <source>
        <dbReference type="Proteomes" id="UP001141806"/>
    </source>
</evidence>
<evidence type="ECO:0000256" key="1">
    <source>
        <dbReference type="ARBA" id="ARBA00004323"/>
    </source>
</evidence>
<keyword evidence="5" id="KW-0472">Membrane</keyword>
<dbReference type="InterPro" id="IPR007657">
    <property type="entry name" value="Glycosyltransferase_61"/>
</dbReference>
<accession>A0A9Q0KYL1</accession>
<dbReference type="Pfam" id="PF04577">
    <property type="entry name" value="Glyco_transf_61"/>
    <property type="match status" value="1"/>
</dbReference>
<keyword evidence="5" id="KW-1133">Transmembrane helix</keyword>
<dbReference type="InterPro" id="IPR049625">
    <property type="entry name" value="Glyco_transf_61_cat"/>
</dbReference>
<dbReference type="Proteomes" id="UP001141806">
    <property type="component" value="Unassembled WGS sequence"/>
</dbReference>
<evidence type="ECO:0000256" key="3">
    <source>
        <dbReference type="ARBA" id="ARBA00022679"/>
    </source>
</evidence>
<evidence type="ECO:0000313" key="7">
    <source>
        <dbReference type="EMBL" id="KAJ4979143.1"/>
    </source>
</evidence>
<reference evidence="7" key="1">
    <citation type="journal article" date="2023" name="Plant J.">
        <title>The genome of the king protea, Protea cynaroides.</title>
        <authorList>
            <person name="Chang J."/>
            <person name="Duong T.A."/>
            <person name="Schoeman C."/>
            <person name="Ma X."/>
            <person name="Roodt D."/>
            <person name="Barker N."/>
            <person name="Li Z."/>
            <person name="Van de Peer Y."/>
            <person name="Mizrachi E."/>
        </authorList>
    </citation>
    <scope>NUCLEOTIDE SEQUENCE</scope>
    <source>
        <tissue evidence="7">Young leaves</tissue>
    </source>
</reference>
<keyword evidence="4" id="KW-0325">Glycoprotein</keyword>
<gene>
    <name evidence="7" type="ORF">NE237_009923</name>
</gene>
<evidence type="ECO:0000256" key="5">
    <source>
        <dbReference type="SAM" id="Phobius"/>
    </source>
</evidence>
<sequence length="530" mass="61192">MVKHHRYHQPRKGEEDDRGYYPNFVLDWGTTGYNKRTKRKLLPLFLLFSLLSCSLIFVPQLFSYSETLSFLYSLQLGNDGTITDDRAEPFSSSTSNEGLVCDRRAFRYDTCSMRGDIRILASSSSVINYLPPPFLFLDKNGGLPGEAEELQHEKIKPYTRKWETSVMDTVHELQLIVKKNHLNHHHKCDVRHSVPAVIFSTGGYTGNVYHEFNDGIIPLYITSQHFKKKVVFVVSEYHYWWYGKYWDILSHLSDYPPIDFKGDPRTHCFPEAIIGLKIHDELTVNSSFMPGNESIRDFRNLLDKAYWPRIRSQIQEEETEAQFDLESRLVLSPSSILPLEEVVQGSKKWKPKLVIISREGSRAISNEAAMVKLAEEIGFQVDILRPDSSTLLANMYSVLNSSDAMIGVHGAALTHLLFMRPGTVFIQVIPLGTDWAAQNYYGEPALKLGLKYIAYKILPIESSLYYKYDKNDPVLTDPESVNAKGWQFTKKTYLEGQNIQLKLRRFRKQLDRAYEYTIAQRTRKHHQNPQ</sequence>
<comment type="caution">
    <text evidence="7">The sequence shown here is derived from an EMBL/GenBank/DDBJ whole genome shotgun (WGS) entry which is preliminary data.</text>
</comment>
<proteinExistence type="predicted"/>
<evidence type="ECO:0000259" key="6">
    <source>
        <dbReference type="Pfam" id="PF04577"/>
    </source>
</evidence>
<feature type="domain" description="Glycosyltransferase 61 catalytic" evidence="6">
    <location>
        <begin position="338"/>
        <end position="426"/>
    </location>
</feature>
<keyword evidence="5" id="KW-0812">Transmembrane</keyword>
<keyword evidence="3" id="KW-0808">Transferase</keyword>
<feature type="transmembrane region" description="Helical" evidence="5">
    <location>
        <begin position="41"/>
        <end position="62"/>
    </location>
</feature>
<keyword evidence="2" id="KW-0328">Glycosyltransferase</keyword>
<keyword evidence="8" id="KW-1185">Reference proteome</keyword>
<dbReference type="PANTHER" id="PTHR20961">
    <property type="entry name" value="GLYCOSYLTRANSFERASE"/>
    <property type="match status" value="1"/>
</dbReference>
<dbReference type="GO" id="GO:0000139">
    <property type="term" value="C:Golgi membrane"/>
    <property type="evidence" value="ECO:0007669"/>
    <property type="project" value="UniProtKB-SubCell"/>
</dbReference>
<evidence type="ECO:0000256" key="2">
    <source>
        <dbReference type="ARBA" id="ARBA00022676"/>
    </source>
</evidence>
<evidence type="ECO:0000256" key="4">
    <source>
        <dbReference type="ARBA" id="ARBA00023180"/>
    </source>
</evidence>
<protein>
    <recommendedName>
        <fullName evidence="6">Glycosyltransferase 61 catalytic domain-containing protein</fullName>
    </recommendedName>
</protein>
<name>A0A9Q0KYL1_9MAGN</name>